<dbReference type="Pfam" id="PF09992">
    <property type="entry name" value="NAGPA"/>
    <property type="match status" value="1"/>
</dbReference>
<evidence type="ECO:0000313" key="3">
    <source>
        <dbReference type="EMBL" id="QNA43025.1"/>
    </source>
</evidence>
<dbReference type="PANTHER" id="PTHR40446:SF2">
    <property type="entry name" value="N-ACETYLGLUCOSAMINE-1-PHOSPHODIESTER ALPHA-N-ACETYLGLUCOSAMINIDASE"/>
    <property type="match status" value="1"/>
</dbReference>
<evidence type="ECO:0000259" key="2">
    <source>
        <dbReference type="Pfam" id="PF09992"/>
    </source>
</evidence>
<dbReference type="AlphaFoldDB" id="A0A7G5XC22"/>
<reference evidence="4" key="1">
    <citation type="submission" date="2020-08" db="EMBL/GenBank/DDBJ databases">
        <title>Lacibacter sp. S13-6-6 genome sequencing.</title>
        <authorList>
            <person name="Jin L."/>
        </authorList>
    </citation>
    <scope>NUCLEOTIDE SEQUENCE [LARGE SCALE GENOMIC DNA]</scope>
    <source>
        <strain evidence="4">S13-6-6</strain>
    </source>
</reference>
<evidence type="ECO:0000256" key="1">
    <source>
        <dbReference type="SAM" id="SignalP"/>
    </source>
</evidence>
<accession>A0A7G5XC22</accession>
<gene>
    <name evidence="3" type="ORF">H4075_13105</name>
</gene>
<organism evidence="3 4">
    <name type="scientific">Lacibacter sediminis</name>
    <dbReference type="NCBI Taxonomy" id="2760713"/>
    <lineage>
        <taxon>Bacteria</taxon>
        <taxon>Pseudomonadati</taxon>
        <taxon>Bacteroidota</taxon>
        <taxon>Chitinophagia</taxon>
        <taxon>Chitinophagales</taxon>
        <taxon>Chitinophagaceae</taxon>
        <taxon>Lacibacter</taxon>
    </lineage>
</organism>
<feature type="chain" id="PRO_5028861760" evidence="1">
    <location>
        <begin position="21"/>
        <end position="328"/>
    </location>
</feature>
<keyword evidence="3" id="KW-0378">Hydrolase</keyword>
<dbReference type="KEGG" id="lacs:H4075_13105"/>
<protein>
    <submittedName>
        <fullName evidence="3">Phosphodiester glycosidase family protein</fullName>
    </submittedName>
</protein>
<dbReference type="RefSeq" id="WP_182801290.1">
    <property type="nucleotide sequence ID" value="NZ_CP060007.1"/>
</dbReference>
<keyword evidence="3" id="KW-0326">Glycosidase</keyword>
<keyword evidence="1" id="KW-0732">Signal</keyword>
<keyword evidence="4" id="KW-1185">Reference proteome</keyword>
<dbReference type="GO" id="GO:0016798">
    <property type="term" value="F:hydrolase activity, acting on glycosyl bonds"/>
    <property type="evidence" value="ECO:0007669"/>
    <property type="project" value="UniProtKB-KW"/>
</dbReference>
<dbReference type="Proteomes" id="UP000515344">
    <property type="component" value="Chromosome"/>
</dbReference>
<dbReference type="InterPro" id="IPR018711">
    <property type="entry name" value="NAGPA"/>
</dbReference>
<feature type="signal peptide" evidence="1">
    <location>
        <begin position="1"/>
        <end position="20"/>
    </location>
</feature>
<sequence length="328" mass="36709">MKKILLGAVLYVITAPFCLAQVKWQNVDSLYGSIPSSVHVFTTTDLIDGKPNIAYYVIADLKDRKLNFKTDTTYQRRFTPQQFYDKNQQPLLVVNGTFFDFATNRNLNAVIKDGKLVSYNVHTTALKGKDTLMYMHTFRSAIGINKKRKADVAWLYTDSSKKHAFASQEVYGPVKDSFPIVQHKIKSIKYTYRLHSELYKRRFQKWKMQTAIAGGPVLVQESTVKVTNNEERMFTGKAIDDKHPRTAMGYTADGKLIILVVQGRIPGIAEGASLTHLAKLLLDLGCVEALNLDGGGSSCMLVNGKETIKPSDKEGQRAVPGVFMITTD</sequence>
<dbReference type="PANTHER" id="PTHR40446">
    <property type="entry name" value="N-ACETYLGLUCOSAMINE-1-PHOSPHODIESTER ALPHA-N-ACETYLGLUCOSAMINIDASE"/>
    <property type="match status" value="1"/>
</dbReference>
<feature type="domain" description="Phosphodiester glycosidase" evidence="2">
    <location>
        <begin position="93"/>
        <end position="325"/>
    </location>
</feature>
<proteinExistence type="predicted"/>
<evidence type="ECO:0000313" key="4">
    <source>
        <dbReference type="Proteomes" id="UP000515344"/>
    </source>
</evidence>
<dbReference type="EMBL" id="CP060007">
    <property type="protein sequence ID" value="QNA43025.1"/>
    <property type="molecule type" value="Genomic_DNA"/>
</dbReference>
<name>A0A7G5XC22_9BACT</name>